<accession>A0A178XTE4</accession>
<proteinExistence type="predicted"/>
<keyword evidence="1" id="KW-0472">Membrane</keyword>
<protein>
    <recommendedName>
        <fullName evidence="4">Anti-sigma factor</fullName>
    </recommendedName>
</protein>
<keyword evidence="1" id="KW-0812">Transmembrane</keyword>
<evidence type="ECO:0008006" key="4">
    <source>
        <dbReference type="Google" id="ProtNLM"/>
    </source>
</evidence>
<evidence type="ECO:0000313" key="3">
    <source>
        <dbReference type="Proteomes" id="UP000094025"/>
    </source>
</evidence>
<dbReference type="OrthoDB" id="7187254at2"/>
<reference evidence="2 3" key="1">
    <citation type="journal article" date="2016" name="Int. J. Syst. Evol. Microbiol.">
        <title>Ensifer glycinis sp. nov., an novel rhizobial species associated with Glycine spp.</title>
        <authorList>
            <person name="Yan H."/>
            <person name="Yan J."/>
            <person name="Sui X.H."/>
            <person name="Wang E.T."/>
            <person name="Chen W.X."/>
            <person name="Zhang X.X."/>
            <person name="Chen W.F."/>
        </authorList>
    </citation>
    <scope>NUCLEOTIDE SEQUENCE [LARGE SCALE GENOMIC DNA]</scope>
    <source>
        <strain evidence="2 3">CCBAU 23380</strain>
    </source>
</reference>
<organism evidence="2 3">
    <name type="scientific">Sinorhizobium glycinis</name>
    <dbReference type="NCBI Taxonomy" id="1472378"/>
    <lineage>
        <taxon>Bacteria</taxon>
        <taxon>Pseudomonadati</taxon>
        <taxon>Pseudomonadota</taxon>
        <taxon>Alphaproteobacteria</taxon>
        <taxon>Hyphomicrobiales</taxon>
        <taxon>Rhizobiaceae</taxon>
        <taxon>Sinorhizobium/Ensifer group</taxon>
        <taxon>Sinorhizobium</taxon>
    </lineage>
</organism>
<dbReference type="Proteomes" id="UP000094025">
    <property type="component" value="Unassembled WGS sequence"/>
</dbReference>
<name>A0A178XTE4_9HYPH</name>
<dbReference type="RefSeq" id="WP_064243081.1">
    <property type="nucleotide sequence ID" value="NZ_LPUX01000061.1"/>
</dbReference>
<evidence type="ECO:0000256" key="1">
    <source>
        <dbReference type="SAM" id="Phobius"/>
    </source>
</evidence>
<dbReference type="InterPro" id="IPR041916">
    <property type="entry name" value="Anti_sigma_zinc_sf"/>
</dbReference>
<dbReference type="EMBL" id="LPUX01000061">
    <property type="protein sequence ID" value="OAP38550.1"/>
    <property type="molecule type" value="Genomic_DNA"/>
</dbReference>
<dbReference type="AlphaFoldDB" id="A0A178XTE4"/>
<evidence type="ECO:0000313" key="2">
    <source>
        <dbReference type="EMBL" id="OAP38550.1"/>
    </source>
</evidence>
<sequence>MTHEFNTVSEDELHAYVDGYLSPPERARIEAWLDMHPARAQEVREWQAQAAALKQHFAPYARGEEGDRALVSARRHQGNAVASSHASVLRRIAAGLLIFVAGGLAGFYIPGMVAPDRPLETAASPDSLPRQAQSAFLVYASEVRHPVEVGADQQAHLATWLGKRLDYGLKIPDLSAVGFSLVGGRLIPVNGTAGAMLMYEDGSGQRLTVLLGRNRDNRETSFRIASQGGLETFYWIDGEIGYAVTGEVPRDVLRKVAGECYRQFEGSEAS</sequence>
<feature type="transmembrane region" description="Helical" evidence="1">
    <location>
        <begin position="92"/>
        <end position="109"/>
    </location>
</feature>
<keyword evidence="1" id="KW-1133">Transmembrane helix</keyword>
<gene>
    <name evidence="2" type="ORF">AU381_23635</name>
</gene>
<comment type="caution">
    <text evidence="2">The sequence shown here is derived from an EMBL/GenBank/DDBJ whole genome shotgun (WGS) entry which is preliminary data.</text>
</comment>
<keyword evidence="3" id="KW-1185">Reference proteome</keyword>
<dbReference type="Gene3D" id="1.10.10.1320">
    <property type="entry name" value="Anti-sigma factor, zinc-finger domain"/>
    <property type="match status" value="1"/>
</dbReference>
<dbReference type="STRING" id="1472378.AU381_23635"/>